<comment type="caution">
    <text evidence="2">The sequence shown here is derived from an EMBL/GenBank/DDBJ whole genome shotgun (WGS) entry which is preliminary data.</text>
</comment>
<dbReference type="EMBL" id="CZPT02000568">
    <property type="protein sequence ID" value="SCU66531.1"/>
    <property type="molecule type" value="Genomic_DNA"/>
</dbReference>
<evidence type="ECO:0000256" key="1">
    <source>
        <dbReference type="SAM" id="MobiDB-lite"/>
    </source>
</evidence>
<dbReference type="Proteomes" id="UP000195570">
    <property type="component" value="Unassembled WGS sequence"/>
</dbReference>
<feature type="region of interest" description="Disordered" evidence="1">
    <location>
        <begin position="45"/>
        <end position="92"/>
    </location>
</feature>
<organism evidence="2 3">
    <name type="scientific">Trypanosoma equiperdum</name>
    <dbReference type="NCBI Taxonomy" id="5694"/>
    <lineage>
        <taxon>Eukaryota</taxon>
        <taxon>Discoba</taxon>
        <taxon>Euglenozoa</taxon>
        <taxon>Kinetoplastea</taxon>
        <taxon>Metakinetoplastina</taxon>
        <taxon>Trypanosomatida</taxon>
        <taxon>Trypanosomatidae</taxon>
        <taxon>Trypanosoma</taxon>
    </lineage>
</organism>
<evidence type="ECO:0000313" key="2">
    <source>
        <dbReference type="EMBL" id="SCU66531.1"/>
    </source>
</evidence>
<protein>
    <submittedName>
        <fullName evidence="2">Uncharacterized protein</fullName>
    </submittedName>
</protein>
<dbReference type="VEuPathDB" id="TriTrypDB:TEOVI_000824400"/>
<dbReference type="AlphaFoldDB" id="A0A1G4I3Z3"/>
<evidence type="ECO:0000313" key="3">
    <source>
        <dbReference type="Proteomes" id="UP000195570"/>
    </source>
</evidence>
<reference evidence="2" key="1">
    <citation type="submission" date="2016-09" db="EMBL/GenBank/DDBJ databases">
        <authorList>
            <person name="Hebert L."/>
            <person name="Moumen B."/>
        </authorList>
    </citation>
    <scope>NUCLEOTIDE SEQUENCE [LARGE SCALE GENOMIC DNA]</scope>
    <source>
        <strain evidence="2">OVI</strain>
    </source>
</reference>
<sequence length="337" mass="37719">MVIFDDVENSNRVGGNEGGIRPIFVQLTPNAPLPSEEYLRLVALSKAPPPPDSEGSTLHSARNCRERSARVNGRRSPTKTNVRPRPPVTATQKWGDNAMSLINSKEEAVQRHEFALHVRGARYCRLLETMLDSSDLQLEPLHYDPKDPNMGRRPNGTEGNPANSLPPVILPQATQKGCVALFTYLDLITKRVPSMLSKPLRAPLEELVQPWELEFLLYSCMGDDVRNAITHIDEDGTADKRGRAPTNDTRPSYYSTILEKAPRSVDLLLEVALLSDFLLVEPLRQLTCAFIASLALNASSEEELLQLSGLQRPMTEDELEPLYYQFPFLRPDNHAKN</sequence>
<dbReference type="RefSeq" id="XP_067077966.1">
    <property type="nucleotide sequence ID" value="XM_067221865.1"/>
</dbReference>
<name>A0A1G4I3Z3_TRYEQ</name>
<gene>
    <name evidence="2" type="ORF">TEOVI_000824400</name>
</gene>
<keyword evidence="3" id="KW-1185">Reference proteome</keyword>
<proteinExistence type="predicted"/>
<accession>A0A1G4I3Z3</accession>
<dbReference type="GeneID" id="92382178"/>